<evidence type="ECO:0000256" key="5">
    <source>
        <dbReference type="SAM" id="Coils"/>
    </source>
</evidence>
<organism evidence="7">
    <name type="scientific">Pseudochorda nagaii</name>
    <dbReference type="NCBI Taxonomy" id="74379"/>
    <lineage>
        <taxon>Eukaryota</taxon>
        <taxon>Sar</taxon>
        <taxon>Stramenopiles</taxon>
        <taxon>Ochrophyta</taxon>
        <taxon>PX clade</taxon>
        <taxon>Phaeophyceae</taxon>
        <taxon>Laminariales</taxon>
        <taxon>Pseudochordaceae</taxon>
        <taxon>Pseudochorda</taxon>
    </lineage>
</organism>
<dbReference type="AlphaFoldDB" id="A0A8F0JXW8"/>
<comment type="function">
    <text evidence="4">Participates in efficiency of electron transfer from plastocyanin to P700 (or cytochrome c553 in algae and cyanobacteria). This plastocyanin-docking protein contributes to the specific association of plastocyanin to PSI.</text>
</comment>
<dbReference type="EMBL" id="MZ156030">
    <property type="protein sequence ID" value="QWK42118.1"/>
    <property type="molecule type" value="Genomic_DNA"/>
</dbReference>
<evidence type="ECO:0000256" key="1">
    <source>
        <dbReference type="ARBA" id="ARBA00008386"/>
    </source>
</evidence>
<dbReference type="Pfam" id="PF02507">
    <property type="entry name" value="PSI_PsaF"/>
    <property type="match status" value="1"/>
</dbReference>
<feature type="chain" id="PRO_5034758059" description="Photosystem I reaction center subunit III" evidence="6">
    <location>
        <begin position="24"/>
        <end position="184"/>
    </location>
</feature>
<feature type="signal peptide" evidence="6">
    <location>
        <begin position="1"/>
        <end position="23"/>
    </location>
</feature>
<name>A0A8F0JXW8_9PHAE</name>
<dbReference type="GO" id="GO:0015979">
    <property type="term" value="P:photosynthesis"/>
    <property type="evidence" value="ECO:0007669"/>
    <property type="project" value="UniProtKB-UniRule"/>
</dbReference>
<evidence type="ECO:0000256" key="2">
    <source>
        <dbReference type="ARBA" id="ARBA00022531"/>
    </source>
</evidence>
<dbReference type="SUPFAM" id="SSF81536">
    <property type="entry name" value="Subunit III of photosystem I reaction centre, PsaF"/>
    <property type="match status" value="1"/>
</dbReference>
<proteinExistence type="inferred from homology"/>
<dbReference type="FunFam" id="1.10.8.110:FF:000001">
    <property type="entry name" value="Photosystem I reaction center subunit III"/>
    <property type="match status" value="1"/>
</dbReference>
<keyword evidence="7" id="KW-0934">Plastid</keyword>
<dbReference type="Gene3D" id="1.10.8.110">
    <property type="entry name" value="Photosystem I PsaF, reaction centre subunit III"/>
    <property type="match status" value="1"/>
</dbReference>
<keyword evidence="3 4" id="KW-0603">Photosystem I</keyword>
<sequence>MFNLKKSFLIFFLALSIPLTAFADVAGLTKCSESAPFNKRLEASVKKLESRVQKYEVGSPPALALEQQINRTKQRFDRYSKSELLCGKEGLPHLITDGRWDHSVEFVIPGLMFLYISGWIGWVGRSYLNTVSKTSNPTEKEIIIDVPLALKIMSSGFVWPVSAWQEFTGGNFLAPDSEITVSPR</sequence>
<evidence type="ECO:0000256" key="6">
    <source>
        <dbReference type="SAM" id="SignalP"/>
    </source>
</evidence>
<dbReference type="PANTHER" id="PTHR34939">
    <property type="entry name" value="PHOTOSYSTEM I REACTION CENTER SUBUNIT III, CHLOROPLASTIC"/>
    <property type="match status" value="1"/>
</dbReference>
<dbReference type="PANTHER" id="PTHR34939:SF1">
    <property type="entry name" value="PHOTOSYSTEM I REACTION CENTER SUBUNIT III, CHLOROPLASTIC"/>
    <property type="match status" value="1"/>
</dbReference>
<reference evidence="7" key="1">
    <citation type="journal article" date="2021" name="Genome Biol. Evol.">
        <title>Genomic rearrangements and sequence evolution across brown algal organelles.</title>
        <authorList>
            <person name="Starko S."/>
            <person name="Bringloe T.T."/>
            <person name="Gomez M.S."/>
            <person name="Darby H."/>
            <person name="Graham S.W."/>
            <person name="Martone P.T."/>
        </authorList>
    </citation>
    <scope>NUCLEOTIDE SEQUENCE</scope>
</reference>
<feature type="coiled-coil region" evidence="5">
    <location>
        <begin position="38"/>
        <end position="82"/>
    </location>
</feature>
<evidence type="ECO:0000313" key="7">
    <source>
        <dbReference type="EMBL" id="QWK42118.1"/>
    </source>
</evidence>
<evidence type="ECO:0000256" key="4">
    <source>
        <dbReference type="RuleBase" id="RU368107"/>
    </source>
</evidence>
<evidence type="ECO:0000256" key="3">
    <source>
        <dbReference type="ARBA" id="ARBA00022836"/>
    </source>
</evidence>
<protein>
    <recommendedName>
        <fullName evidence="4">Photosystem I reaction center subunit III</fullName>
    </recommendedName>
    <alternativeName>
        <fullName evidence="4">PSI-F</fullName>
    </alternativeName>
</protein>
<keyword evidence="6" id="KW-0732">Signal</keyword>
<gene>
    <name evidence="7" type="primary">psaF</name>
</gene>
<dbReference type="InterPro" id="IPR003666">
    <property type="entry name" value="PSI_PsaF"/>
</dbReference>
<dbReference type="GO" id="GO:0009538">
    <property type="term" value="C:photosystem I reaction center"/>
    <property type="evidence" value="ECO:0007669"/>
    <property type="project" value="UniProtKB-UniRule"/>
</dbReference>
<accession>A0A8F0JXW8</accession>
<comment type="similarity">
    <text evidence="1 4">Belongs to the PsaF family.</text>
</comment>
<geneLocation type="plastid" evidence="7"/>
<keyword evidence="5" id="KW-0175">Coiled coil</keyword>
<keyword evidence="2 4" id="KW-0602">Photosynthesis</keyword>
<dbReference type="InterPro" id="IPR036577">
    <property type="entry name" value="PSI_PsaF_sf"/>
</dbReference>